<dbReference type="STRING" id="1076872.G8ZUG6"/>
<dbReference type="PANTHER" id="PTHR11452">
    <property type="entry name" value="ALPHA-GALACTOSIDASE/ALPHA-N-ACETYLGALACTOSAMINIDASE"/>
    <property type="match status" value="1"/>
</dbReference>
<dbReference type="InterPro" id="IPR041233">
    <property type="entry name" value="Melibiase_C"/>
</dbReference>
<dbReference type="SUPFAM" id="SSF51011">
    <property type="entry name" value="Glycosyl hydrolase domain"/>
    <property type="match status" value="1"/>
</dbReference>
<evidence type="ECO:0000256" key="3">
    <source>
        <dbReference type="ARBA" id="ARBA00009743"/>
    </source>
</evidence>
<dbReference type="eggNOG" id="KOG2366">
    <property type="taxonomic scope" value="Eukaryota"/>
</dbReference>
<dbReference type="RefSeq" id="XP_003681471.1">
    <property type="nucleotide sequence ID" value="XM_003681423.1"/>
</dbReference>
<evidence type="ECO:0000256" key="6">
    <source>
        <dbReference type="ARBA" id="ARBA00022525"/>
    </source>
</evidence>
<dbReference type="InterPro" id="IPR013780">
    <property type="entry name" value="Glyco_hydro_b"/>
</dbReference>
<dbReference type="KEGG" id="tdl:TDEL_0E00170"/>
<evidence type="ECO:0000256" key="7">
    <source>
        <dbReference type="ARBA" id="ARBA00022729"/>
    </source>
</evidence>
<comment type="subcellular location">
    <subcellularLocation>
        <location evidence="2">Secreted</location>
    </subcellularLocation>
</comment>
<dbReference type="InParanoid" id="G8ZUG6"/>
<comment type="similarity">
    <text evidence="3 12">Belongs to the glycosyl hydrolase 27 family.</text>
</comment>
<keyword evidence="7" id="KW-0732">Signal</keyword>
<dbReference type="GO" id="GO:0005576">
    <property type="term" value="C:extracellular region"/>
    <property type="evidence" value="ECO:0007669"/>
    <property type="project" value="UniProtKB-SubCell"/>
</dbReference>
<proteinExistence type="inferred from homology"/>
<keyword evidence="6" id="KW-0964">Secreted</keyword>
<keyword evidence="10" id="KW-0325">Glycoprotein</keyword>
<evidence type="ECO:0000313" key="14">
    <source>
        <dbReference type="EMBL" id="CCE92260.1"/>
    </source>
</evidence>
<dbReference type="Pfam" id="PF16499">
    <property type="entry name" value="Melibiase_2"/>
    <property type="match status" value="1"/>
</dbReference>
<evidence type="ECO:0000256" key="1">
    <source>
        <dbReference type="ARBA" id="ARBA00001255"/>
    </source>
</evidence>
<dbReference type="Pfam" id="PF17801">
    <property type="entry name" value="Melibiase_C"/>
    <property type="match status" value="1"/>
</dbReference>
<dbReference type="EC" id="3.2.1.22" evidence="5 12"/>
<evidence type="ECO:0000256" key="5">
    <source>
        <dbReference type="ARBA" id="ARBA00012755"/>
    </source>
</evidence>
<dbReference type="AlphaFoldDB" id="G8ZUG6"/>
<evidence type="ECO:0000256" key="4">
    <source>
        <dbReference type="ARBA" id="ARBA00011881"/>
    </source>
</evidence>
<dbReference type="PANTHER" id="PTHR11452:SF75">
    <property type="entry name" value="ALPHA-GALACTOSIDASE MEL1"/>
    <property type="match status" value="1"/>
</dbReference>
<name>G8ZUG6_TORDE</name>
<dbReference type="InterPro" id="IPR013785">
    <property type="entry name" value="Aldolase_TIM"/>
</dbReference>
<dbReference type="GO" id="GO:0004557">
    <property type="term" value="F:alpha-galactosidase activity"/>
    <property type="evidence" value="ECO:0007669"/>
    <property type="project" value="UniProtKB-EC"/>
</dbReference>
<keyword evidence="9 12" id="KW-1015">Disulfide bond</keyword>
<evidence type="ECO:0000256" key="8">
    <source>
        <dbReference type="ARBA" id="ARBA00022801"/>
    </source>
</evidence>
<evidence type="ECO:0000256" key="2">
    <source>
        <dbReference type="ARBA" id="ARBA00004613"/>
    </source>
</evidence>
<sequence length="390" mass="42993">MLVPDSTKFPNGMKHVADHLHENDFLFGMYSSAGEYTCAGYSGSLGHEEDDAAFFAQNEVDYLKYDNCYNRGQFGSPEISFNRYRAMSEALNKTGRPIFYSLCNWGQDLTFYWGSGIANSWRISGDITADFDRPDSRCPCDGDEYDCAYAGFHCSIMNILNKAAPMGQNAGTGGWNDLDCLEVGVGNLTDDEEKAHFSMWSIVKSPMVIGADVRNLKPSSFSIYSQASVLAINQDPAGIPAVRVWKRSVPETDQYGQGEIQLWSGPLDNGDRVVALLNGGMKERPMVAYLEDIFVDSFLGSEELTSTWDVYDLWANRVDNMTASQILDGSRSANGLLYNATQTSYADGLKANDTRLFGGRVGTIEPYGLLNATVPAHGGGLFRLRRQAQN</sequence>
<organism evidence="14 15">
    <name type="scientific">Torulaspora delbrueckii</name>
    <name type="common">Yeast</name>
    <name type="synonym">Candida colliculosa</name>
    <dbReference type="NCBI Taxonomy" id="4950"/>
    <lineage>
        <taxon>Eukaryota</taxon>
        <taxon>Fungi</taxon>
        <taxon>Dikarya</taxon>
        <taxon>Ascomycota</taxon>
        <taxon>Saccharomycotina</taxon>
        <taxon>Saccharomycetes</taxon>
        <taxon>Saccharomycetales</taxon>
        <taxon>Saccharomycetaceae</taxon>
        <taxon>Torulaspora</taxon>
    </lineage>
</organism>
<accession>G8ZUG6</accession>
<evidence type="ECO:0000259" key="13">
    <source>
        <dbReference type="Pfam" id="PF17801"/>
    </source>
</evidence>
<gene>
    <name evidence="14" type="primary">TDEL0E00170</name>
    <name evidence="14" type="ORF">TDEL_0E00170</name>
</gene>
<evidence type="ECO:0000313" key="15">
    <source>
        <dbReference type="Proteomes" id="UP000005627"/>
    </source>
</evidence>
<evidence type="ECO:0000256" key="12">
    <source>
        <dbReference type="RuleBase" id="RU361168"/>
    </source>
</evidence>
<dbReference type="CDD" id="cd14792">
    <property type="entry name" value="GH27"/>
    <property type="match status" value="1"/>
</dbReference>
<dbReference type="Gene3D" id="2.60.40.1180">
    <property type="entry name" value="Golgi alpha-mannosidase II"/>
    <property type="match status" value="1"/>
</dbReference>
<keyword evidence="11 12" id="KW-0326">Glycosidase</keyword>
<dbReference type="Proteomes" id="UP000005627">
    <property type="component" value="Chromosome 5"/>
</dbReference>
<comment type="subunit">
    <text evidence="4">Homotetramer.</text>
</comment>
<reference evidence="14 15" key="1">
    <citation type="journal article" date="2011" name="Proc. Natl. Acad. Sci. U.S.A.">
        <title>Evolutionary erosion of yeast sex chromosomes by mating-type switching accidents.</title>
        <authorList>
            <person name="Gordon J.L."/>
            <person name="Armisen D."/>
            <person name="Proux-Wera E."/>
            <person name="Oheigeartaigh S.S."/>
            <person name="Byrne K.P."/>
            <person name="Wolfe K.H."/>
        </authorList>
    </citation>
    <scope>NUCLEOTIDE SEQUENCE [LARGE SCALE GENOMIC DNA]</scope>
    <source>
        <strain evidence="15">ATCC 10662 / CBS 1146 / NBRC 0425 / NCYC 2629 / NRRL Y-866</strain>
    </source>
</reference>
<dbReference type="OrthoDB" id="5795902at2759"/>
<comment type="catalytic activity">
    <reaction evidence="1 12">
        <text>Hydrolysis of terminal, non-reducing alpha-D-galactose residues in alpha-D-galactosides, including galactose oligosaccharides, galactomannans and galactolipids.</text>
        <dbReference type="EC" id="3.2.1.22"/>
    </reaction>
</comment>
<dbReference type="InterPro" id="IPR002241">
    <property type="entry name" value="Glyco_hydro_27"/>
</dbReference>
<protein>
    <recommendedName>
        <fullName evidence="5 12">Alpha-galactosidase</fullName>
        <ecNumber evidence="5 12">3.2.1.22</ecNumber>
    </recommendedName>
    <alternativeName>
        <fullName evidence="12">Melibiase</fullName>
    </alternativeName>
</protein>
<keyword evidence="8 12" id="KW-0378">Hydrolase</keyword>
<dbReference type="InterPro" id="IPR017853">
    <property type="entry name" value="GH"/>
</dbReference>
<dbReference type="InterPro" id="IPR006215">
    <property type="entry name" value="Glyco_hydro_melibiase"/>
</dbReference>
<evidence type="ECO:0000256" key="10">
    <source>
        <dbReference type="ARBA" id="ARBA00023180"/>
    </source>
</evidence>
<dbReference type="FunFam" id="3.20.20.70:FF:000202">
    <property type="entry name" value="Alpha-galactosidase"/>
    <property type="match status" value="1"/>
</dbReference>
<feature type="domain" description="Alpha galactosidase C-terminal" evidence="13">
    <location>
        <begin position="257"/>
        <end position="318"/>
    </location>
</feature>
<evidence type="ECO:0000256" key="9">
    <source>
        <dbReference type="ARBA" id="ARBA00023157"/>
    </source>
</evidence>
<evidence type="ECO:0000256" key="11">
    <source>
        <dbReference type="ARBA" id="ARBA00023295"/>
    </source>
</evidence>
<dbReference type="PRINTS" id="PR00740">
    <property type="entry name" value="GLHYDRLASE27"/>
</dbReference>
<dbReference type="GeneID" id="11503684"/>
<dbReference type="EMBL" id="HE616746">
    <property type="protein sequence ID" value="CCE92260.1"/>
    <property type="molecule type" value="Genomic_DNA"/>
</dbReference>
<keyword evidence="15" id="KW-1185">Reference proteome</keyword>
<dbReference type="GO" id="GO:0005995">
    <property type="term" value="P:melibiose catabolic process"/>
    <property type="evidence" value="ECO:0007669"/>
    <property type="project" value="UniProtKB-ARBA"/>
</dbReference>
<dbReference type="HOGENOM" id="CLU_013093_1_0_1"/>
<dbReference type="Gene3D" id="3.20.20.70">
    <property type="entry name" value="Aldolase class I"/>
    <property type="match status" value="1"/>
</dbReference>
<dbReference type="SUPFAM" id="SSF51445">
    <property type="entry name" value="(Trans)glycosidases"/>
    <property type="match status" value="1"/>
</dbReference>
<dbReference type="PRINTS" id="PR00748">
    <property type="entry name" value="MELIBIASE"/>
</dbReference>